<evidence type="ECO:0000313" key="1">
    <source>
        <dbReference type="EMBL" id="TCJ90254.1"/>
    </source>
</evidence>
<dbReference type="STRING" id="1210063.GCA_001612665_06454"/>
<comment type="caution">
    <text evidence="1">The sequence shown here is derived from an EMBL/GenBank/DDBJ whole genome shotgun (WGS) entry which is preliminary data.</text>
</comment>
<dbReference type="InterPro" id="IPR052025">
    <property type="entry name" value="Xyloglucanase_GH74"/>
</dbReference>
<dbReference type="Proteomes" id="UP000294856">
    <property type="component" value="Unassembled WGS sequence"/>
</dbReference>
<dbReference type="RefSeq" id="WP_243655141.1">
    <property type="nucleotide sequence ID" value="NZ_SMFR01000007.1"/>
</dbReference>
<dbReference type="InterPro" id="IPR002860">
    <property type="entry name" value="BNR_rpt"/>
</dbReference>
<dbReference type="SUPFAM" id="SSF110296">
    <property type="entry name" value="Oligoxyloglucan reducing end-specific cellobiohydrolase"/>
    <property type="match status" value="1"/>
</dbReference>
<evidence type="ECO:0000313" key="2">
    <source>
        <dbReference type="Proteomes" id="UP000294856"/>
    </source>
</evidence>
<gene>
    <name evidence="1" type="ORF">DFR71_6145</name>
</gene>
<proteinExistence type="predicted"/>
<protein>
    <submittedName>
        <fullName evidence="1">BNR/Asp-box repeat protein</fullName>
    </submittedName>
</protein>
<keyword evidence="2" id="KW-1185">Reference proteome</keyword>
<dbReference type="EMBL" id="SMFR01000007">
    <property type="protein sequence ID" value="TCJ90254.1"/>
    <property type="molecule type" value="Genomic_DNA"/>
</dbReference>
<dbReference type="PANTHER" id="PTHR43739">
    <property type="entry name" value="XYLOGLUCANASE (EUROFUNG)"/>
    <property type="match status" value="1"/>
</dbReference>
<accession>A0A4R1FBT2</accession>
<dbReference type="PANTHER" id="PTHR43739:SF5">
    <property type="entry name" value="EXO-ALPHA-SIALIDASE"/>
    <property type="match status" value="1"/>
</dbReference>
<dbReference type="GO" id="GO:0010411">
    <property type="term" value="P:xyloglucan metabolic process"/>
    <property type="evidence" value="ECO:0007669"/>
    <property type="project" value="TreeGrafter"/>
</dbReference>
<organism evidence="1 2">
    <name type="scientific">Nocardia alba</name>
    <dbReference type="NCBI Taxonomy" id="225051"/>
    <lineage>
        <taxon>Bacteria</taxon>
        <taxon>Bacillati</taxon>
        <taxon>Actinomycetota</taxon>
        <taxon>Actinomycetes</taxon>
        <taxon>Mycobacteriales</taxon>
        <taxon>Nocardiaceae</taxon>
        <taxon>Nocardia</taxon>
    </lineage>
</organism>
<reference evidence="1 2" key="1">
    <citation type="submission" date="2019-03" db="EMBL/GenBank/DDBJ databases">
        <title>Genomic Encyclopedia of Type Strains, Phase IV (KMG-IV): sequencing the most valuable type-strain genomes for metagenomic binning, comparative biology and taxonomic classification.</title>
        <authorList>
            <person name="Goeker M."/>
        </authorList>
    </citation>
    <scope>NUCLEOTIDE SEQUENCE [LARGE SCALE GENOMIC DNA]</scope>
    <source>
        <strain evidence="1 2">DSM 44684</strain>
    </source>
</reference>
<dbReference type="AlphaFoldDB" id="A0A4R1FBT2"/>
<sequence length="394" mass="43067">MDVLLGIGTRKGLFLARSRDGRASWTVSPPQFPVADVKALAIDTRQETPRVLAGVLNSHFGPTLVVSDDLGETWSEPDDAPLAFPEETGAALGGVWQITPATDAEPDVVYAGVEPSALFRSTDRGRTFDLVRGLWEHPHRPRWEPGGGGLAMHTVLPHPVDTQRMAVAMSTGGVYQTSDGGESWTPTNKGVTADFMPGELPEWGQCVHKVALDAESPSTMYLQNHGGVFRSTDAGVSWQSIDGGLPPSNFGFPIVAHPRKPGVIYTFPLVADMERFRFPPDATCAVYRSEDGGETWSKQNDGLPQVPFWAAVMRDAMCADDADPTGIFFRHPQRRSVLQRRRRRPLAARGRQAAGRAVRACRSHRLARWLVSVCLPRSAPTSTAPRNWTSTVRL</sequence>
<dbReference type="InterPro" id="IPR015943">
    <property type="entry name" value="WD40/YVTN_repeat-like_dom_sf"/>
</dbReference>
<dbReference type="Pfam" id="PF02012">
    <property type="entry name" value="BNR"/>
    <property type="match status" value="1"/>
</dbReference>
<dbReference type="Gene3D" id="2.130.10.10">
    <property type="entry name" value="YVTN repeat-like/Quinoprotein amine dehydrogenase"/>
    <property type="match status" value="1"/>
</dbReference>
<dbReference type="CDD" id="cd15482">
    <property type="entry name" value="Sialidase_non-viral"/>
    <property type="match status" value="1"/>
</dbReference>
<name>A0A4R1FBT2_9NOCA</name>